<protein>
    <submittedName>
        <fullName evidence="5">Prepilin-type N-terminal cleavage/methylation domain-containing protein</fullName>
    </submittedName>
</protein>
<keyword evidence="3" id="KW-0812">Transmembrane</keyword>
<keyword evidence="3" id="KW-0472">Membrane</keyword>
<reference evidence="5 6" key="1">
    <citation type="submission" date="2019-06" db="EMBL/GenBank/DDBJ databases">
        <title>Genome analyses of bacteria isolated from kimchi.</title>
        <authorList>
            <person name="Lee S."/>
            <person name="Ahn S."/>
            <person name="Roh S."/>
        </authorList>
    </citation>
    <scope>NUCLEOTIDE SEQUENCE [LARGE SCALE GENOMIC DNA]</scope>
    <source>
        <strain evidence="5 6">CBA3630</strain>
    </source>
</reference>
<proteinExistence type="predicted"/>
<accession>A0A5B8T223</accession>
<evidence type="ECO:0000256" key="1">
    <source>
        <dbReference type="ARBA" id="ARBA00004241"/>
    </source>
</evidence>
<evidence type="ECO:0000256" key="2">
    <source>
        <dbReference type="ARBA" id="ARBA00023287"/>
    </source>
</evidence>
<comment type="subcellular location">
    <subcellularLocation>
        <location evidence="1">Cell surface</location>
    </subcellularLocation>
</comment>
<dbReference type="KEGG" id="lpse:FGL85_04755"/>
<dbReference type="Proteomes" id="UP001529201">
    <property type="component" value="Unassembled WGS sequence"/>
</dbReference>
<dbReference type="GO" id="GO:0009986">
    <property type="term" value="C:cell surface"/>
    <property type="evidence" value="ECO:0007669"/>
    <property type="project" value="UniProtKB-SubCell"/>
</dbReference>
<reference evidence="4 7" key="2">
    <citation type="submission" date="2023-02" db="EMBL/GenBank/DDBJ databases">
        <title>Antimicrobial susceptibility testing and tentative epidemiological cut-off values for Lactobacillaceae family species intended for ingestion.</title>
        <authorList>
            <person name="Noehr-Meldgaard K."/>
            <person name="Struve C."/>
            <person name="Ingmer H."/>
            <person name="Koza A."/>
            <person name="Al-Nakeeb K."/>
            <person name="Agersoe Y."/>
        </authorList>
    </citation>
    <scope>NUCLEOTIDE SEQUENCE [LARGE SCALE GENOMIC DNA]</scope>
    <source>
        <strain evidence="4 7">DSM 20193</strain>
    </source>
</reference>
<name>A0A5B8T223_LEUPS</name>
<organism evidence="5 6">
    <name type="scientific">Leuconostoc pseudomesenteroides</name>
    <dbReference type="NCBI Taxonomy" id="33968"/>
    <lineage>
        <taxon>Bacteria</taxon>
        <taxon>Bacillati</taxon>
        <taxon>Bacillota</taxon>
        <taxon>Bacilli</taxon>
        <taxon>Lactobacillales</taxon>
        <taxon>Lactobacillaceae</taxon>
        <taxon>Leuconostoc</taxon>
    </lineage>
</organism>
<dbReference type="RefSeq" id="WP_010278551.1">
    <property type="nucleotide sequence ID" value="NZ_CP042383.1"/>
</dbReference>
<evidence type="ECO:0000313" key="7">
    <source>
        <dbReference type="Proteomes" id="UP001529201"/>
    </source>
</evidence>
<evidence type="ECO:0000313" key="5">
    <source>
        <dbReference type="EMBL" id="QEA41845.1"/>
    </source>
</evidence>
<keyword evidence="7" id="KW-1185">Reference proteome</keyword>
<evidence type="ECO:0000313" key="6">
    <source>
        <dbReference type="Proteomes" id="UP000321296"/>
    </source>
</evidence>
<dbReference type="InterPro" id="IPR012902">
    <property type="entry name" value="N_methyl_site"/>
</dbReference>
<evidence type="ECO:0000256" key="3">
    <source>
        <dbReference type="SAM" id="Phobius"/>
    </source>
</evidence>
<dbReference type="AlphaFoldDB" id="A0A5B8T223"/>
<dbReference type="NCBIfam" id="TIGR02532">
    <property type="entry name" value="IV_pilin_GFxxxE"/>
    <property type="match status" value="1"/>
</dbReference>
<keyword evidence="2" id="KW-0178">Competence</keyword>
<sequence>MLANRAFTLLESLIALSLAALVMVTIQFLIPHLNQVTQPDDRTTFQTALHQLEIQKYSVKDNNNHVINLMSADSKKMTLMLRNNKLQLSAKGSGQIILMENVDDLLITASGSLFKLTIKIHHRTIHGILYLQKVATS</sequence>
<evidence type="ECO:0000313" key="4">
    <source>
        <dbReference type="EMBL" id="MDG9732645.1"/>
    </source>
</evidence>
<keyword evidence="3" id="KW-1133">Transmembrane helix</keyword>
<dbReference type="GeneID" id="64344160"/>
<feature type="transmembrane region" description="Helical" evidence="3">
    <location>
        <begin position="12"/>
        <end position="30"/>
    </location>
</feature>
<gene>
    <name evidence="5" type="ORF">FGL85_04755</name>
    <name evidence="4" type="ORF">P1N92_00750</name>
</gene>
<dbReference type="Proteomes" id="UP000321296">
    <property type="component" value="Chromosome"/>
</dbReference>
<dbReference type="EMBL" id="CP042383">
    <property type="protein sequence ID" value="QEA41845.1"/>
    <property type="molecule type" value="Genomic_DNA"/>
</dbReference>
<dbReference type="EMBL" id="JARGDN010000002">
    <property type="protein sequence ID" value="MDG9732645.1"/>
    <property type="molecule type" value="Genomic_DNA"/>
</dbReference>
<dbReference type="GO" id="GO:0030420">
    <property type="term" value="P:establishment of competence for transformation"/>
    <property type="evidence" value="ECO:0007669"/>
    <property type="project" value="UniProtKB-KW"/>
</dbReference>